<accession>A0A2S0URD7</accession>
<proteinExistence type="predicted"/>
<dbReference type="OrthoDB" id="9800709at2"/>
<name>A0A2S0URD7_9RHOB</name>
<reference evidence="1 2" key="1">
    <citation type="submission" date="2018-04" db="EMBL/GenBank/DDBJ databases">
        <title>Genome sequencing of Gemmobacter.</title>
        <authorList>
            <person name="Yi H."/>
            <person name="Baek M.-G."/>
        </authorList>
    </citation>
    <scope>NUCLEOTIDE SEQUENCE [LARGE SCALE GENOMIC DNA]</scope>
    <source>
        <strain evidence="1 2">HYN0069</strain>
    </source>
</reference>
<dbReference type="InterPro" id="IPR051815">
    <property type="entry name" value="Molybdate_resp_trans_reg"/>
</dbReference>
<organism evidence="1 2">
    <name type="scientific">Paragemmobacter aquarius</name>
    <dbReference type="NCBI Taxonomy" id="2169400"/>
    <lineage>
        <taxon>Bacteria</taxon>
        <taxon>Pseudomonadati</taxon>
        <taxon>Pseudomonadota</taxon>
        <taxon>Alphaproteobacteria</taxon>
        <taxon>Rhodobacterales</taxon>
        <taxon>Paracoccaceae</taxon>
        <taxon>Paragemmobacter</taxon>
    </lineage>
</organism>
<dbReference type="SUPFAM" id="SSF46785">
    <property type="entry name" value="Winged helix' DNA-binding domain"/>
    <property type="match status" value="1"/>
</dbReference>
<dbReference type="KEGG" id="geh:HYN69_11465"/>
<protein>
    <submittedName>
        <fullName evidence="1">ModE family transcriptional regulator</fullName>
    </submittedName>
</protein>
<dbReference type="AlphaFoldDB" id="A0A2S0URD7"/>
<evidence type="ECO:0000313" key="2">
    <source>
        <dbReference type="Proteomes" id="UP000244496"/>
    </source>
</evidence>
<sequence>MVGPGKVLLLENIRDLGSISAAGRAMGMSYKRAWSLVEEMNAAFRLPVVLPARGGAGGGGAAVTGAGLAVIAAYRGFEAAALEAGAGELAALRGMLADMSD</sequence>
<evidence type="ECO:0000313" key="1">
    <source>
        <dbReference type="EMBL" id="AWB50363.1"/>
    </source>
</evidence>
<dbReference type="Gene3D" id="1.10.10.10">
    <property type="entry name" value="Winged helix-like DNA-binding domain superfamily/Winged helix DNA-binding domain"/>
    <property type="match status" value="1"/>
</dbReference>
<dbReference type="PANTHER" id="PTHR30432">
    <property type="entry name" value="TRANSCRIPTIONAL REGULATOR MODE"/>
    <property type="match status" value="1"/>
</dbReference>
<dbReference type="Proteomes" id="UP000244496">
    <property type="component" value="Chromosome"/>
</dbReference>
<gene>
    <name evidence="1" type="ORF">HYN69_11465</name>
</gene>
<dbReference type="PANTHER" id="PTHR30432:SF1">
    <property type="entry name" value="DNA-BINDING TRANSCRIPTIONAL DUAL REGULATOR MODE"/>
    <property type="match status" value="1"/>
</dbReference>
<dbReference type="EMBL" id="CP028918">
    <property type="protein sequence ID" value="AWB50363.1"/>
    <property type="molecule type" value="Genomic_DNA"/>
</dbReference>
<keyword evidence="2" id="KW-1185">Reference proteome</keyword>
<dbReference type="InterPro" id="IPR036388">
    <property type="entry name" value="WH-like_DNA-bd_sf"/>
</dbReference>
<dbReference type="InterPro" id="IPR036390">
    <property type="entry name" value="WH_DNA-bd_sf"/>
</dbReference>